<proteinExistence type="predicted"/>
<dbReference type="InterPro" id="IPR021637">
    <property type="entry name" value="DUF3243"/>
</dbReference>
<dbReference type="Pfam" id="PF11588">
    <property type="entry name" value="DUF3243"/>
    <property type="match status" value="1"/>
</dbReference>
<dbReference type="EMBL" id="FTOD01000001">
    <property type="protein sequence ID" value="SIS40717.1"/>
    <property type="molecule type" value="Genomic_DNA"/>
</dbReference>
<sequence>MSVLNDFQDWKNFLSQRVEQAQGMGMSKETITDVAHQIGDYLAKEISPQNSQESLLKELWNAADEQEQKTIAGLMVKLVHGGEGPQH</sequence>
<name>A0A1N7IUM7_9BACL</name>
<dbReference type="AlphaFoldDB" id="A0A1N7IUM7"/>
<dbReference type="OrthoDB" id="2382009at2"/>
<dbReference type="InterPro" id="IPR024702">
    <property type="entry name" value="Uncharacterised_YmfJ"/>
</dbReference>
<evidence type="ECO:0008006" key="3">
    <source>
        <dbReference type="Google" id="ProtNLM"/>
    </source>
</evidence>
<dbReference type="PIRSF" id="PIRSF004764">
    <property type="entry name" value="YmfJ"/>
    <property type="match status" value="1"/>
</dbReference>
<gene>
    <name evidence="1" type="ORF">SAMN05421790_101378</name>
</gene>
<dbReference type="Proteomes" id="UP000186795">
    <property type="component" value="Unassembled WGS sequence"/>
</dbReference>
<dbReference type="RefSeq" id="WP_009708739.1">
    <property type="nucleotide sequence ID" value="NZ_CP048103.1"/>
</dbReference>
<evidence type="ECO:0000313" key="2">
    <source>
        <dbReference type="Proteomes" id="UP000186795"/>
    </source>
</evidence>
<organism evidence="1 2">
    <name type="scientific">Kroppenstedtia eburnea</name>
    <dbReference type="NCBI Taxonomy" id="714067"/>
    <lineage>
        <taxon>Bacteria</taxon>
        <taxon>Bacillati</taxon>
        <taxon>Bacillota</taxon>
        <taxon>Bacilli</taxon>
        <taxon>Bacillales</taxon>
        <taxon>Thermoactinomycetaceae</taxon>
        <taxon>Kroppenstedtia</taxon>
    </lineage>
</organism>
<dbReference type="InterPro" id="IPR038292">
    <property type="entry name" value="YmfJ/YflH_sf"/>
</dbReference>
<accession>A0A1N7IUM7</accession>
<reference evidence="2" key="1">
    <citation type="submission" date="2017-01" db="EMBL/GenBank/DDBJ databases">
        <authorList>
            <person name="Varghese N."/>
            <person name="Submissions S."/>
        </authorList>
    </citation>
    <scope>NUCLEOTIDE SEQUENCE [LARGE SCALE GENOMIC DNA]</scope>
    <source>
        <strain evidence="2">DSM 45196</strain>
    </source>
</reference>
<protein>
    <recommendedName>
        <fullName evidence="3">DUF3243 domain-containing protein</fullName>
    </recommendedName>
</protein>
<evidence type="ECO:0000313" key="1">
    <source>
        <dbReference type="EMBL" id="SIS40717.1"/>
    </source>
</evidence>
<keyword evidence="2" id="KW-1185">Reference proteome</keyword>
<dbReference type="Gene3D" id="1.10.760.20">
    <property type="entry name" value="Protein of unknown function DUF3243"/>
    <property type="match status" value="1"/>
</dbReference>